<evidence type="ECO:0000313" key="2">
    <source>
        <dbReference type="Proteomes" id="UP000324767"/>
    </source>
</evidence>
<dbReference type="GO" id="GO:0005506">
    <property type="term" value="F:iron ion binding"/>
    <property type="evidence" value="ECO:0007669"/>
    <property type="project" value="InterPro"/>
</dbReference>
<organism evidence="1 2">
    <name type="scientific">Lasallia pustulata</name>
    <dbReference type="NCBI Taxonomy" id="136370"/>
    <lineage>
        <taxon>Eukaryota</taxon>
        <taxon>Fungi</taxon>
        <taxon>Dikarya</taxon>
        <taxon>Ascomycota</taxon>
        <taxon>Pezizomycotina</taxon>
        <taxon>Lecanoromycetes</taxon>
        <taxon>OSLEUM clade</taxon>
        <taxon>Umbilicariomycetidae</taxon>
        <taxon>Umbilicariales</taxon>
        <taxon>Umbilicariaceae</taxon>
        <taxon>Lasallia</taxon>
    </lineage>
</organism>
<dbReference type="EMBL" id="VXIT01000010">
    <property type="protein sequence ID" value="KAA6409816.1"/>
    <property type="molecule type" value="Genomic_DNA"/>
</dbReference>
<evidence type="ECO:0000313" key="1">
    <source>
        <dbReference type="EMBL" id="KAA6409816.1"/>
    </source>
</evidence>
<accession>A0A5M8PM64</accession>
<dbReference type="Gene3D" id="1.10.630.10">
    <property type="entry name" value="Cytochrome P450"/>
    <property type="match status" value="1"/>
</dbReference>
<dbReference type="AlphaFoldDB" id="A0A5M8PM64"/>
<dbReference type="SUPFAM" id="SSF48264">
    <property type="entry name" value="Cytochrome P450"/>
    <property type="match status" value="1"/>
</dbReference>
<comment type="caution">
    <text evidence="1">The sequence shown here is derived from an EMBL/GenBank/DDBJ whole genome shotgun (WGS) entry which is preliminary data.</text>
</comment>
<dbReference type="Proteomes" id="UP000324767">
    <property type="component" value="Unassembled WGS sequence"/>
</dbReference>
<protein>
    <submittedName>
        <fullName evidence="1">Uncharacterized protein</fullName>
    </submittedName>
</protein>
<dbReference type="GO" id="GO:0020037">
    <property type="term" value="F:heme binding"/>
    <property type="evidence" value="ECO:0007669"/>
    <property type="project" value="InterPro"/>
</dbReference>
<dbReference type="InterPro" id="IPR036396">
    <property type="entry name" value="Cyt_P450_sf"/>
</dbReference>
<gene>
    <name evidence="1" type="ORF">FRX48_06428</name>
</gene>
<dbReference type="GO" id="GO:0016705">
    <property type="term" value="F:oxidoreductase activity, acting on paired donors, with incorporation or reduction of molecular oxygen"/>
    <property type="evidence" value="ECO:0007669"/>
    <property type="project" value="InterPro"/>
</dbReference>
<dbReference type="OrthoDB" id="1470350at2759"/>
<sequence>MAYAITILAIYPEYQDWIIVEIDHVSKLNGDLDYERTFPAMKRCLALMYENLRLCTPVAHIAKSTASPQQICTSSRTFYVPADTKVPTSMHVDTKIWGCDSLSFRPFAG</sequence>
<reference evidence="1 2" key="1">
    <citation type="submission" date="2019-09" db="EMBL/GenBank/DDBJ databases">
        <title>The hologenome of the rock-dwelling lichen Lasallia pustulata.</title>
        <authorList>
            <person name="Greshake Tzovaras B."/>
            <person name="Segers F."/>
            <person name="Bicker A."/>
            <person name="Dal Grande F."/>
            <person name="Otte J."/>
            <person name="Hankeln T."/>
            <person name="Schmitt I."/>
            <person name="Ebersberger I."/>
        </authorList>
    </citation>
    <scope>NUCLEOTIDE SEQUENCE [LARGE SCALE GENOMIC DNA]</scope>
    <source>
        <strain evidence="1">A1-1</strain>
    </source>
</reference>
<name>A0A5M8PM64_9LECA</name>
<dbReference type="GO" id="GO:0004497">
    <property type="term" value="F:monooxygenase activity"/>
    <property type="evidence" value="ECO:0007669"/>
    <property type="project" value="InterPro"/>
</dbReference>
<proteinExistence type="predicted"/>